<dbReference type="Gene3D" id="2.160.10.10">
    <property type="entry name" value="Hexapeptide repeat proteins"/>
    <property type="match status" value="1"/>
</dbReference>
<keyword evidence="1" id="KW-0012">Acyltransferase</keyword>
<organism evidence="1 2">
    <name type="scientific">Xiashengella succiniciproducens</name>
    <dbReference type="NCBI Taxonomy" id="2949635"/>
    <lineage>
        <taxon>Bacteria</taxon>
        <taxon>Pseudomonadati</taxon>
        <taxon>Bacteroidota</taxon>
        <taxon>Bacteroidia</taxon>
        <taxon>Marinilabiliales</taxon>
        <taxon>Marinilabiliaceae</taxon>
        <taxon>Xiashengella</taxon>
    </lineage>
</organism>
<dbReference type="Proteomes" id="UP001056426">
    <property type="component" value="Chromosome"/>
</dbReference>
<dbReference type="InterPro" id="IPR051159">
    <property type="entry name" value="Hexapeptide_acetyltransf"/>
</dbReference>
<dbReference type="AlphaFoldDB" id="A0A9J6ZNP4"/>
<dbReference type="RefSeq" id="WP_250723078.1">
    <property type="nucleotide sequence ID" value="NZ_CP098400.1"/>
</dbReference>
<dbReference type="PANTHER" id="PTHR23416">
    <property type="entry name" value="SIALIC ACID SYNTHASE-RELATED"/>
    <property type="match status" value="1"/>
</dbReference>
<dbReference type="CDD" id="cd04647">
    <property type="entry name" value="LbH_MAT_like"/>
    <property type="match status" value="1"/>
</dbReference>
<reference evidence="1" key="2">
    <citation type="submission" date="2022-06" db="EMBL/GenBank/DDBJ databases">
        <title>Xiashengella guii gen. nov. sp. nov., a bacterium isolated form anaerobic digestion tank.</title>
        <authorList>
            <person name="Huang H."/>
        </authorList>
    </citation>
    <scope>NUCLEOTIDE SEQUENCE</scope>
    <source>
        <strain evidence="1">Ai-910</strain>
    </source>
</reference>
<accession>A0A9J6ZNP4</accession>
<keyword evidence="1" id="KW-0808">Transferase</keyword>
<dbReference type="SUPFAM" id="SSF51161">
    <property type="entry name" value="Trimeric LpxA-like enzymes"/>
    <property type="match status" value="1"/>
</dbReference>
<dbReference type="KEGG" id="alkq:M9189_10570"/>
<dbReference type="GO" id="GO:0016746">
    <property type="term" value="F:acyltransferase activity"/>
    <property type="evidence" value="ECO:0007669"/>
    <property type="project" value="UniProtKB-KW"/>
</dbReference>
<dbReference type="Pfam" id="PF00132">
    <property type="entry name" value="Hexapep"/>
    <property type="match status" value="1"/>
</dbReference>
<reference evidence="1" key="1">
    <citation type="submission" date="2022-05" db="EMBL/GenBank/DDBJ databases">
        <authorList>
            <person name="Sun X."/>
        </authorList>
    </citation>
    <scope>NUCLEOTIDE SEQUENCE</scope>
    <source>
        <strain evidence="1">Ai-910</strain>
    </source>
</reference>
<protein>
    <submittedName>
        <fullName evidence="1">Acyltransferase</fullName>
    </submittedName>
</protein>
<evidence type="ECO:0000313" key="1">
    <source>
        <dbReference type="EMBL" id="URW79297.1"/>
    </source>
</evidence>
<evidence type="ECO:0000313" key="2">
    <source>
        <dbReference type="Proteomes" id="UP001056426"/>
    </source>
</evidence>
<sequence length="163" mass="17245">MILSNIKLGSNVSIHPSSKFNNVEFGDNIKIAKECHLMGGPDHILKIGAGTICGMYVTIDGPHADIEIGECVSIAQQVVIRSDWGLVPGSRINILFDKPAVPIKIGSHTWIGSGCVIAPGVTIGEYSIVASNSYVDEDVPPFTIVGGNPAKVLRTVDPKELGL</sequence>
<proteinExistence type="predicted"/>
<dbReference type="InterPro" id="IPR011004">
    <property type="entry name" value="Trimer_LpxA-like_sf"/>
</dbReference>
<name>A0A9J6ZNP4_9BACT</name>
<dbReference type="EMBL" id="CP098400">
    <property type="protein sequence ID" value="URW79297.1"/>
    <property type="molecule type" value="Genomic_DNA"/>
</dbReference>
<keyword evidence="2" id="KW-1185">Reference proteome</keyword>
<dbReference type="InterPro" id="IPR001451">
    <property type="entry name" value="Hexapep"/>
</dbReference>
<gene>
    <name evidence="1" type="ORF">M9189_10570</name>
</gene>